<dbReference type="InterPro" id="IPR011004">
    <property type="entry name" value="Trimer_LpxA-like_sf"/>
</dbReference>
<dbReference type="RefSeq" id="WP_188856859.1">
    <property type="nucleotide sequence ID" value="NZ_BMOS01000010.1"/>
</dbReference>
<organism evidence="4 5">
    <name type="scientific">Oceanobacillus indicireducens</name>
    <dbReference type="NCBI Taxonomy" id="1004261"/>
    <lineage>
        <taxon>Bacteria</taxon>
        <taxon>Bacillati</taxon>
        <taxon>Bacillota</taxon>
        <taxon>Bacilli</taxon>
        <taxon>Bacillales</taxon>
        <taxon>Bacillaceae</taxon>
        <taxon>Oceanobacillus</taxon>
    </lineage>
</organism>
<evidence type="ECO:0000256" key="2">
    <source>
        <dbReference type="ARBA" id="ARBA00022737"/>
    </source>
</evidence>
<dbReference type="InterPro" id="IPR056729">
    <property type="entry name" value="GMPPB_C"/>
</dbReference>
<dbReference type="SUPFAM" id="SSF51161">
    <property type="entry name" value="Trimeric LpxA-like enzymes"/>
    <property type="match status" value="1"/>
</dbReference>
<evidence type="ECO:0000259" key="3">
    <source>
        <dbReference type="Pfam" id="PF25087"/>
    </source>
</evidence>
<dbReference type="Pfam" id="PF25087">
    <property type="entry name" value="GMPPB_C"/>
    <property type="match status" value="1"/>
</dbReference>
<dbReference type="InterPro" id="IPR018357">
    <property type="entry name" value="Hexapep_transf_CS"/>
</dbReference>
<dbReference type="CDD" id="cd03358">
    <property type="entry name" value="LbH_WxcM_N_like"/>
    <property type="match status" value="1"/>
</dbReference>
<comment type="caution">
    <text evidence="4">The sequence shown here is derived from an EMBL/GenBank/DDBJ whole genome shotgun (WGS) entry which is preliminary data.</text>
</comment>
<protein>
    <submittedName>
        <fullName evidence="4">Acyltransferase</fullName>
    </submittedName>
</protein>
<dbReference type="Pfam" id="PF00132">
    <property type="entry name" value="Hexapep"/>
    <property type="match status" value="2"/>
</dbReference>
<dbReference type="Proteomes" id="UP000624041">
    <property type="component" value="Unassembled WGS sequence"/>
</dbReference>
<dbReference type="AlphaFoldDB" id="A0A918D161"/>
<reference evidence="4" key="2">
    <citation type="submission" date="2020-09" db="EMBL/GenBank/DDBJ databases">
        <authorList>
            <person name="Sun Q."/>
            <person name="Ohkuma M."/>
        </authorList>
    </citation>
    <scope>NUCLEOTIDE SEQUENCE</scope>
    <source>
        <strain evidence="4">JCM 17251</strain>
    </source>
</reference>
<name>A0A918D161_9BACI</name>
<evidence type="ECO:0000313" key="4">
    <source>
        <dbReference type="EMBL" id="GGN57074.1"/>
    </source>
</evidence>
<feature type="domain" description="Mannose-1-phosphate guanyltransferase C-terminal" evidence="3">
    <location>
        <begin position="73"/>
        <end position="159"/>
    </location>
</feature>
<proteinExistence type="predicted"/>
<gene>
    <name evidence="4" type="ORF">GCM10007971_17700</name>
</gene>
<evidence type="ECO:0000256" key="1">
    <source>
        <dbReference type="ARBA" id="ARBA00022679"/>
    </source>
</evidence>
<evidence type="ECO:0000313" key="5">
    <source>
        <dbReference type="Proteomes" id="UP000624041"/>
    </source>
</evidence>
<dbReference type="InterPro" id="IPR001451">
    <property type="entry name" value="Hexapep"/>
</dbReference>
<keyword evidence="4" id="KW-0012">Acyltransferase</keyword>
<dbReference type="PROSITE" id="PS00101">
    <property type="entry name" value="HEXAPEP_TRANSFERASES"/>
    <property type="match status" value="1"/>
</dbReference>
<reference evidence="4" key="1">
    <citation type="journal article" date="2014" name="Int. J. Syst. Evol. Microbiol.">
        <title>Complete genome sequence of Corynebacterium casei LMG S-19264T (=DSM 44701T), isolated from a smear-ripened cheese.</title>
        <authorList>
            <consortium name="US DOE Joint Genome Institute (JGI-PGF)"/>
            <person name="Walter F."/>
            <person name="Albersmeier A."/>
            <person name="Kalinowski J."/>
            <person name="Ruckert C."/>
        </authorList>
    </citation>
    <scope>NUCLEOTIDE SEQUENCE</scope>
    <source>
        <strain evidence="4">JCM 17251</strain>
    </source>
</reference>
<dbReference type="InterPro" id="IPR050179">
    <property type="entry name" value="Trans_hexapeptide_repeat"/>
</dbReference>
<keyword evidence="1" id="KW-0808">Transferase</keyword>
<keyword evidence="5" id="KW-1185">Reference proteome</keyword>
<dbReference type="PANTHER" id="PTHR43300">
    <property type="entry name" value="ACETYLTRANSFERASE"/>
    <property type="match status" value="1"/>
</dbReference>
<dbReference type="Gene3D" id="2.160.10.10">
    <property type="entry name" value="Hexapeptide repeat proteins"/>
    <property type="match status" value="2"/>
</dbReference>
<sequence>MSSIPKSTHLGHHVVIEDGVSIGENVVIGHHTVILQGTQIGEHVTIGSNCVVGIQPAANEKMRKESPTERNLIIGAGTKIGHLVSIYAGSTIGRNVFIGDHASIRENVHIEEASVIGRAAIIELNTTIGKNCTIQTQAYVTGDTTLEDNVFIGPCVSMSNDKYMGAQAYTLKGPCIKQGAKIGNNASLLPGITIGSNTIVGAGAVVTKDVDTNIIVAGVPAKEIDA</sequence>
<accession>A0A918D161</accession>
<dbReference type="GO" id="GO:0016746">
    <property type="term" value="F:acyltransferase activity"/>
    <property type="evidence" value="ECO:0007669"/>
    <property type="project" value="UniProtKB-KW"/>
</dbReference>
<keyword evidence="2" id="KW-0677">Repeat</keyword>
<dbReference type="PANTHER" id="PTHR43300:SF4">
    <property type="entry name" value="ACYL-[ACYL-CARRIER-PROTEIN]--UDP-N-ACETYLGLUCOSAMINE O-ACYLTRANSFERASE"/>
    <property type="match status" value="1"/>
</dbReference>
<dbReference type="EMBL" id="BMOS01000010">
    <property type="protein sequence ID" value="GGN57074.1"/>
    <property type="molecule type" value="Genomic_DNA"/>
</dbReference>